<evidence type="ECO:0000313" key="3">
    <source>
        <dbReference type="Proteomes" id="UP000026962"/>
    </source>
</evidence>
<dbReference type="AlphaFoldDB" id="A0A0E0LSA4"/>
<dbReference type="EnsemblPlants" id="OPUNC08G05660.1">
    <property type="protein sequence ID" value="OPUNC08G05660.1"/>
    <property type="gene ID" value="OPUNC08G05660"/>
</dbReference>
<dbReference type="Gramene" id="OPUNC08G05660.1">
    <property type="protein sequence ID" value="OPUNC08G05660.1"/>
    <property type="gene ID" value="OPUNC08G05660"/>
</dbReference>
<evidence type="ECO:0000313" key="2">
    <source>
        <dbReference type="EnsemblPlants" id="OPUNC08G05660.1"/>
    </source>
</evidence>
<reference evidence="2" key="1">
    <citation type="submission" date="2015-04" db="UniProtKB">
        <authorList>
            <consortium name="EnsemblPlants"/>
        </authorList>
    </citation>
    <scope>IDENTIFICATION</scope>
</reference>
<accession>A0A0E0LSA4</accession>
<organism evidence="2">
    <name type="scientific">Oryza punctata</name>
    <name type="common">Red rice</name>
    <dbReference type="NCBI Taxonomy" id="4537"/>
    <lineage>
        <taxon>Eukaryota</taxon>
        <taxon>Viridiplantae</taxon>
        <taxon>Streptophyta</taxon>
        <taxon>Embryophyta</taxon>
        <taxon>Tracheophyta</taxon>
        <taxon>Spermatophyta</taxon>
        <taxon>Magnoliopsida</taxon>
        <taxon>Liliopsida</taxon>
        <taxon>Poales</taxon>
        <taxon>Poaceae</taxon>
        <taxon>BOP clade</taxon>
        <taxon>Oryzoideae</taxon>
        <taxon>Oryzeae</taxon>
        <taxon>Oryzinae</taxon>
        <taxon>Oryza</taxon>
    </lineage>
</organism>
<dbReference type="HOGENOM" id="CLU_2282037_0_0_1"/>
<feature type="region of interest" description="Disordered" evidence="1">
    <location>
        <begin position="1"/>
        <end position="45"/>
    </location>
</feature>
<proteinExistence type="predicted"/>
<sequence>MPPPPWAAAAGGVAHGRRRRPPLRQIRREGRQRRRRSGSTRHRAVCNPGGCLHAFAADTATAARTPPPPHRPELHRPRTGFAWIGRLRLGWCPQAKPLVHLP</sequence>
<dbReference type="Proteomes" id="UP000026962">
    <property type="component" value="Chromosome 8"/>
</dbReference>
<evidence type="ECO:0000256" key="1">
    <source>
        <dbReference type="SAM" id="MobiDB-lite"/>
    </source>
</evidence>
<name>A0A0E0LSA4_ORYPU</name>
<reference evidence="2" key="2">
    <citation type="submission" date="2018-05" db="EMBL/GenBank/DDBJ databases">
        <title>OpunRS2 (Oryza punctata Reference Sequence Version 2).</title>
        <authorList>
            <person name="Zhang J."/>
            <person name="Kudrna D."/>
            <person name="Lee S."/>
            <person name="Talag J."/>
            <person name="Welchert J."/>
            <person name="Wing R.A."/>
        </authorList>
    </citation>
    <scope>NUCLEOTIDE SEQUENCE [LARGE SCALE GENOMIC DNA]</scope>
</reference>
<keyword evidence="3" id="KW-1185">Reference proteome</keyword>
<protein>
    <submittedName>
        <fullName evidence="2">Uncharacterized protein</fullName>
    </submittedName>
</protein>
<feature type="compositionally biased region" description="Basic residues" evidence="1">
    <location>
        <begin position="30"/>
        <end position="44"/>
    </location>
</feature>